<accession>A0A443S2A5</accession>
<dbReference type="Gene3D" id="3.90.1150.10">
    <property type="entry name" value="Aspartate Aminotransferase, domain 1"/>
    <property type="match status" value="1"/>
</dbReference>
<evidence type="ECO:0000313" key="1">
    <source>
        <dbReference type="EMBL" id="RWS21662.1"/>
    </source>
</evidence>
<sequence>MDAVIPQGGYYLIADFSQLAHHFDFSGESGETKDWKFAKWLSKHKGSKANKHMKVGHCCQR</sequence>
<dbReference type="STRING" id="299467.A0A443S2A5"/>
<reference evidence="1 2" key="1">
    <citation type="journal article" date="2018" name="Gigascience">
        <title>Genomes of trombidid mites reveal novel predicted allergens and laterally-transferred genes associated with secondary metabolism.</title>
        <authorList>
            <person name="Dong X."/>
            <person name="Chaisiri K."/>
            <person name="Xia D."/>
            <person name="Armstrong S.D."/>
            <person name="Fang Y."/>
            <person name="Donnelly M.J."/>
            <person name="Kadowaki T."/>
            <person name="McGarry J.W."/>
            <person name="Darby A.C."/>
            <person name="Makepeace B.L."/>
        </authorList>
    </citation>
    <scope>NUCLEOTIDE SEQUENCE [LARGE SCALE GENOMIC DNA]</scope>
    <source>
        <strain evidence="1">UoL-UT</strain>
    </source>
</reference>
<name>A0A443S2A5_9ACAR</name>
<dbReference type="InterPro" id="IPR015422">
    <property type="entry name" value="PyrdxlP-dep_Trfase_small"/>
</dbReference>
<dbReference type="OrthoDB" id="8187584at2759"/>
<dbReference type="AlphaFoldDB" id="A0A443S2A5"/>
<protein>
    <submittedName>
        <fullName evidence="1">Uncharacterized protein</fullName>
    </submittedName>
</protein>
<comment type="caution">
    <text evidence="1">The sequence shown here is derived from an EMBL/GenBank/DDBJ whole genome shotgun (WGS) entry which is preliminary data.</text>
</comment>
<evidence type="ECO:0000313" key="2">
    <source>
        <dbReference type="Proteomes" id="UP000288716"/>
    </source>
</evidence>
<gene>
    <name evidence="1" type="ORF">B4U80_02176</name>
</gene>
<dbReference type="VEuPathDB" id="VectorBase:LDEU010378"/>
<dbReference type="Proteomes" id="UP000288716">
    <property type="component" value="Unassembled WGS sequence"/>
</dbReference>
<organism evidence="1 2">
    <name type="scientific">Leptotrombidium deliense</name>
    <dbReference type="NCBI Taxonomy" id="299467"/>
    <lineage>
        <taxon>Eukaryota</taxon>
        <taxon>Metazoa</taxon>
        <taxon>Ecdysozoa</taxon>
        <taxon>Arthropoda</taxon>
        <taxon>Chelicerata</taxon>
        <taxon>Arachnida</taxon>
        <taxon>Acari</taxon>
        <taxon>Acariformes</taxon>
        <taxon>Trombidiformes</taxon>
        <taxon>Prostigmata</taxon>
        <taxon>Anystina</taxon>
        <taxon>Parasitengona</taxon>
        <taxon>Trombiculoidea</taxon>
        <taxon>Trombiculidae</taxon>
        <taxon>Leptotrombidium</taxon>
    </lineage>
</organism>
<proteinExistence type="predicted"/>
<keyword evidence="2" id="KW-1185">Reference proteome</keyword>
<dbReference type="EMBL" id="NCKV01011317">
    <property type="protein sequence ID" value="RWS21662.1"/>
    <property type="molecule type" value="Genomic_DNA"/>
</dbReference>